<keyword evidence="4" id="KW-1185">Reference proteome</keyword>
<dbReference type="GeneID" id="25295181"/>
<dbReference type="AlphaFoldDB" id="A0A0D2FNE4"/>
<dbReference type="Proteomes" id="UP000053617">
    <property type="component" value="Unassembled WGS sequence"/>
</dbReference>
<feature type="signal peptide" evidence="1">
    <location>
        <begin position="1"/>
        <end position="18"/>
    </location>
</feature>
<accession>A0A0D2FNE4</accession>
<gene>
    <name evidence="3" type="ORF">Z518_07110</name>
</gene>
<dbReference type="RefSeq" id="XP_013270693.1">
    <property type="nucleotide sequence ID" value="XM_013415239.1"/>
</dbReference>
<dbReference type="VEuPathDB" id="FungiDB:Z518_07110"/>
<name>A0A0D2FNE4_9EURO</name>
<feature type="chain" id="PRO_5002253236" description="NTF2-like domain-containing protein" evidence="1">
    <location>
        <begin position="19"/>
        <end position="187"/>
    </location>
</feature>
<evidence type="ECO:0000256" key="1">
    <source>
        <dbReference type="SAM" id="SignalP"/>
    </source>
</evidence>
<dbReference type="OrthoDB" id="5596743at2759"/>
<sequence length="187" mass="20088">MKFLSVLAPLALASTAAAMPRWRDWHGAGPKCPESTCLTQVDAEDIVSKFASVLDHPDVAASNSTAQALIADGFFEKSDSINMLAGHPIGAVTFSGKASYIQGVLLAPSITGIETMKVMVAGCTNVLWYWKFTGIGTKQLPINGFNLFEITPEKQIADMYVEFNNIAWGIDTGLTVYSRNGTELPLA</sequence>
<feature type="domain" description="NTF2-like" evidence="2">
    <location>
        <begin position="36"/>
        <end position="174"/>
    </location>
</feature>
<dbReference type="EMBL" id="KN847479">
    <property type="protein sequence ID" value="KIX03557.1"/>
    <property type="molecule type" value="Genomic_DNA"/>
</dbReference>
<dbReference type="Pfam" id="PF26534">
    <property type="entry name" value="NTF2_7"/>
    <property type="match status" value="1"/>
</dbReference>
<protein>
    <recommendedName>
        <fullName evidence="2">NTF2-like domain-containing protein</fullName>
    </recommendedName>
</protein>
<reference evidence="3 4" key="1">
    <citation type="submission" date="2015-01" db="EMBL/GenBank/DDBJ databases">
        <title>The Genome Sequence of Rhinocladiella mackenzie CBS 650.93.</title>
        <authorList>
            <consortium name="The Broad Institute Genomics Platform"/>
            <person name="Cuomo C."/>
            <person name="de Hoog S."/>
            <person name="Gorbushina A."/>
            <person name="Stielow B."/>
            <person name="Teixiera M."/>
            <person name="Abouelleil A."/>
            <person name="Chapman S.B."/>
            <person name="Priest M."/>
            <person name="Young S.K."/>
            <person name="Wortman J."/>
            <person name="Nusbaum C."/>
            <person name="Birren B."/>
        </authorList>
    </citation>
    <scope>NUCLEOTIDE SEQUENCE [LARGE SCALE GENOMIC DNA]</scope>
    <source>
        <strain evidence="3 4">CBS 650.93</strain>
    </source>
</reference>
<evidence type="ECO:0000313" key="3">
    <source>
        <dbReference type="EMBL" id="KIX03557.1"/>
    </source>
</evidence>
<evidence type="ECO:0000313" key="4">
    <source>
        <dbReference type="Proteomes" id="UP000053617"/>
    </source>
</evidence>
<proteinExistence type="predicted"/>
<keyword evidence="1" id="KW-0732">Signal</keyword>
<organism evidence="3 4">
    <name type="scientific">Rhinocladiella mackenziei CBS 650.93</name>
    <dbReference type="NCBI Taxonomy" id="1442369"/>
    <lineage>
        <taxon>Eukaryota</taxon>
        <taxon>Fungi</taxon>
        <taxon>Dikarya</taxon>
        <taxon>Ascomycota</taxon>
        <taxon>Pezizomycotina</taxon>
        <taxon>Eurotiomycetes</taxon>
        <taxon>Chaetothyriomycetidae</taxon>
        <taxon>Chaetothyriales</taxon>
        <taxon>Herpotrichiellaceae</taxon>
        <taxon>Rhinocladiella</taxon>
    </lineage>
</organism>
<dbReference type="InterPro" id="IPR058645">
    <property type="entry name" value="NTF2-like_dom_7"/>
</dbReference>
<evidence type="ECO:0000259" key="2">
    <source>
        <dbReference type="Pfam" id="PF26534"/>
    </source>
</evidence>
<dbReference type="HOGENOM" id="CLU_096573_2_1_1"/>